<evidence type="ECO:0000256" key="1">
    <source>
        <dbReference type="SAM" id="MobiDB-lite"/>
    </source>
</evidence>
<reference evidence="2" key="1">
    <citation type="journal article" date="2020" name="Nature">
        <title>Giant virus diversity and host interactions through global metagenomics.</title>
        <authorList>
            <person name="Schulz F."/>
            <person name="Roux S."/>
            <person name="Paez-Espino D."/>
            <person name="Jungbluth S."/>
            <person name="Walsh D.A."/>
            <person name="Denef V.J."/>
            <person name="McMahon K.D."/>
            <person name="Konstantinidis K.T."/>
            <person name="Eloe-Fadrosh E.A."/>
            <person name="Kyrpides N.C."/>
            <person name="Woyke T."/>
        </authorList>
    </citation>
    <scope>NUCLEOTIDE SEQUENCE</scope>
    <source>
        <strain evidence="2">GVMAG-S-3300012000-57</strain>
    </source>
</reference>
<protein>
    <submittedName>
        <fullName evidence="2">Uncharacterized protein</fullName>
    </submittedName>
</protein>
<name>A0A6C0KH35_9ZZZZ</name>
<dbReference type="EMBL" id="MN740901">
    <property type="protein sequence ID" value="QHU17305.1"/>
    <property type="molecule type" value="Genomic_DNA"/>
</dbReference>
<feature type="compositionally biased region" description="Basic residues" evidence="1">
    <location>
        <begin position="251"/>
        <end position="273"/>
    </location>
</feature>
<proteinExistence type="predicted"/>
<organism evidence="2">
    <name type="scientific">viral metagenome</name>
    <dbReference type="NCBI Taxonomy" id="1070528"/>
    <lineage>
        <taxon>unclassified sequences</taxon>
        <taxon>metagenomes</taxon>
        <taxon>organismal metagenomes</taxon>
    </lineage>
</organism>
<accession>A0A6C0KH35</accession>
<feature type="region of interest" description="Disordered" evidence="1">
    <location>
        <begin position="241"/>
        <end position="273"/>
    </location>
</feature>
<dbReference type="AlphaFoldDB" id="A0A6C0KH35"/>
<sequence length="273" mass="31570">MLNDDYSNLFNVQNLHSKEDCNKKITTITEYYNKLSEPILFIDSGANESAQQKTIADYKMKEKAYEAKKQELKNLISYVIFIKIIFIINAQKTDNIGRLLRRFGNVTTQITNFTPNIPPHIDTYCKSNPDKLACHTNPISTRTTGFSLNQRNIRLLAIYIIYSTKMIEAKLKINIPDFKQDFLNKLDTNQVELGNEYINLLNSSANDDDINNMVEYFEKNRHGFLIGNEINLITKETDLHNSSITKTGGKTSRKKSTRKRKQRKSKKSRSKKI</sequence>
<evidence type="ECO:0000313" key="2">
    <source>
        <dbReference type="EMBL" id="QHU17305.1"/>
    </source>
</evidence>